<comment type="similarity">
    <text evidence="7">Belongs to the binding-protein-dependent transport system permease family.</text>
</comment>
<dbReference type="Proteomes" id="UP000236394">
    <property type="component" value="Unassembled WGS sequence"/>
</dbReference>
<feature type="domain" description="ABC transmembrane type-1" evidence="8">
    <location>
        <begin position="99"/>
        <end position="296"/>
    </location>
</feature>
<organism evidence="9 10">
    <name type="scientific">Mageeibacillus indolicus</name>
    <dbReference type="NCBI Taxonomy" id="884684"/>
    <lineage>
        <taxon>Bacteria</taxon>
        <taxon>Bacillati</taxon>
        <taxon>Bacillota</taxon>
        <taxon>Clostridia</taxon>
        <taxon>Eubacteriales</taxon>
        <taxon>Oscillospiraceae</taxon>
        <taxon>Mageeibacillus</taxon>
    </lineage>
</organism>
<comment type="subcellular location">
    <subcellularLocation>
        <location evidence="1 7">Cell membrane</location>
        <topology evidence="1 7">Multi-pass membrane protein</topology>
    </subcellularLocation>
</comment>
<dbReference type="PANTHER" id="PTHR43163">
    <property type="entry name" value="DIPEPTIDE TRANSPORT SYSTEM PERMEASE PROTEIN DPPB-RELATED"/>
    <property type="match status" value="1"/>
</dbReference>
<dbReference type="RefSeq" id="WP_034573374.1">
    <property type="nucleotide sequence ID" value="NZ_NBZD01000005.1"/>
</dbReference>
<dbReference type="Gene3D" id="1.10.3720.10">
    <property type="entry name" value="MetI-like"/>
    <property type="match status" value="1"/>
</dbReference>
<evidence type="ECO:0000259" key="8">
    <source>
        <dbReference type="PROSITE" id="PS50928"/>
    </source>
</evidence>
<reference evidence="10" key="1">
    <citation type="submission" date="2017-04" db="EMBL/GenBank/DDBJ databases">
        <authorList>
            <person name="Bumgarner R.E."/>
            <person name="Fredricks D.N."/>
            <person name="Srinivasan S."/>
        </authorList>
    </citation>
    <scope>NUCLEOTIDE SEQUENCE [LARGE SCALE GENOMIC DNA]</scope>
    <source>
        <strain evidence="10">KA00405</strain>
    </source>
</reference>
<evidence type="ECO:0000313" key="9">
    <source>
        <dbReference type="EMBL" id="PNH17872.1"/>
    </source>
</evidence>
<dbReference type="PROSITE" id="PS50928">
    <property type="entry name" value="ABC_TM1"/>
    <property type="match status" value="1"/>
</dbReference>
<feature type="transmembrane region" description="Helical" evidence="7">
    <location>
        <begin position="105"/>
        <end position="123"/>
    </location>
</feature>
<dbReference type="SUPFAM" id="SSF161098">
    <property type="entry name" value="MetI-like"/>
    <property type="match status" value="1"/>
</dbReference>
<evidence type="ECO:0000256" key="3">
    <source>
        <dbReference type="ARBA" id="ARBA00022475"/>
    </source>
</evidence>
<proteinExistence type="inferred from homology"/>
<evidence type="ECO:0000256" key="4">
    <source>
        <dbReference type="ARBA" id="ARBA00022692"/>
    </source>
</evidence>
<keyword evidence="4 7" id="KW-0812">Transmembrane</keyword>
<keyword evidence="6 7" id="KW-0472">Membrane</keyword>
<evidence type="ECO:0000313" key="10">
    <source>
        <dbReference type="Proteomes" id="UP000236394"/>
    </source>
</evidence>
<evidence type="ECO:0000256" key="6">
    <source>
        <dbReference type="ARBA" id="ARBA00023136"/>
    </source>
</evidence>
<protein>
    <recommendedName>
        <fullName evidence="8">ABC transmembrane type-1 domain-containing protein</fullName>
    </recommendedName>
</protein>
<gene>
    <name evidence="9" type="ORF">B7R76_07475</name>
</gene>
<evidence type="ECO:0000256" key="5">
    <source>
        <dbReference type="ARBA" id="ARBA00022989"/>
    </source>
</evidence>
<dbReference type="PANTHER" id="PTHR43163:SF6">
    <property type="entry name" value="DIPEPTIDE TRANSPORT SYSTEM PERMEASE PROTEIN DPPB-RELATED"/>
    <property type="match status" value="1"/>
</dbReference>
<dbReference type="InterPro" id="IPR045621">
    <property type="entry name" value="BPD_transp_1_N"/>
</dbReference>
<dbReference type="AlphaFoldDB" id="A0A2J8AZC8"/>
<feature type="transmembrane region" description="Helical" evidence="7">
    <location>
        <begin position="165"/>
        <end position="189"/>
    </location>
</feature>
<comment type="caution">
    <text evidence="9">The sequence shown here is derived from an EMBL/GenBank/DDBJ whole genome shotgun (WGS) entry which is preliminary data.</text>
</comment>
<dbReference type="InterPro" id="IPR035906">
    <property type="entry name" value="MetI-like_sf"/>
</dbReference>
<keyword evidence="2 7" id="KW-0813">Transport</keyword>
<feature type="transmembrane region" description="Helical" evidence="7">
    <location>
        <begin position="135"/>
        <end position="159"/>
    </location>
</feature>
<dbReference type="Pfam" id="PF00528">
    <property type="entry name" value="BPD_transp_1"/>
    <property type="match status" value="1"/>
</dbReference>
<evidence type="ECO:0000256" key="7">
    <source>
        <dbReference type="RuleBase" id="RU363032"/>
    </source>
</evidence>
<sequence length="314" mass="34531">MKKYIFTKIMHGILLLLCISLLAFVTNFLAEGDPVEMYYIAHNEPLPSPEILAQKRAEAGLNDPWLKQYSRWLGHFIEGDMGRSFRDGRAVSDKIKEALPLSLRLALPSFVFTFVLAIAAAVLSAYHKGGLLDRLIGGISFTLASIPSFVSGVILLIVFAVKLKIFPVLAMGNANGWVLPSIALSLPMIGKYTRQIRAGLIDELGAPYVTALKVRGFKPSIILFGNVLKNCLPLVFNLMAMALGYLMAGVTIVENLFAWPGLGSLVMESILFRDYPTVQAFVLISGFTYLVVNMLSDILHKLVDRRPALTNGQD</sequence>
<evidence type="ECO:0000256" key="1">
    <source>
        <dbReference type="ARBA" id="ARBA00004651"/>
    </source>
</evidence>
<dbReference type="InterPro" id="IPR000515">
    <property type="entry name" value="MetI-like"/>
</dbReference>
<dbReference type="CDD" id="cd06261">
    <property type="entry name" value="TM_PBP2"/>
    <property type="match status" value="1"/>
</dbReference>
<name>A0A2J8AZC8_9FIRM</name>
<feature type="transmembrane region" description="Helical" evidence="7">
    <location>
        <begin position="278"/>
        <end position="296"/>
    </location>
</feature>
<dbReference type="GO" id="GO:0055085">
    <property type="term" value="P:transmembrane transport"/>
    <property type="evidence" value="ECO:0007669"/>
    <property type="project" value="InterPro"/>
</dbReference>
<keyword evidence="3" id="KW-1003">Cell membrane</keyword>
<evidence type="ECO:0000256" key="2">
    <source>
        <dbReference type="ARBA" id="ARBA00022448"/>
    </source>
</evidence>
<dbReference type="EMBL" id="NBZD01000005">
    <property type="protein sequence ID" value="PNH17872.1"/>
    <property type="molecule type" value="Genomic_DNA"/>
</dbReference>
<dbReference type="GO" id="GO:0005886">
    <property type="term" value="C:plasma membrane"/>
    <property type="evidence" value="ECO:0007669"/>
    <property type="project" value="UniProtKB-SubCell"/>
</dbReference>
<dbReference type="Pfam" id="PF19300">
    <property type="entry name" value="BPD_transp_1_N"/>
    <property type="match status" value="1"/>
</dbReference>
<feature type="transmembrane region" description="Helical" evidence="7">
    <location>
        <begin position="234"/>
        <end position="258"/>
    </location>
</feature>
<keyword evidence="5 7" id="KW-1133">Transmembrane helix</keyword>
<accession>A0A2J8AZC8</accession>